<comment type="caution">
    <text evidence="7">The sequence shown here is derived from an EMBL/GenBank/DDBJ whole genome shotgun (WGS) entry which is preliminary data.</text>
</comment>
<dbReference type="SUPFAM" id="SSF90257">
    <property type="entry name" value="Myosin rod fragments"/>
    <property type="match status" value="1"/>
</dbReference>
<gene>
    <name evidence="7" type="ORF">C8E03_12318</name>
    <name evidence="8" type="ORF">CG710_018570</name>
</gene>
<keyword evidence="7" id="KW-0378">Hydrolase</keyword>
<name>A0A255I6J3_9FIRM</name>
<feature type="compositionally biased region" description="Low complexity" evidence="3">
    <location>
        <begin position="278"/>
        <end position="298"/>
    </location>
</feature>
<evidence type="ECO:0000256" key="3">
    <source>
        <dbReference type="SAM" id="MobiDB-lite"/>
    </source>
</evidence>
<feature type="chain" id="PRO_5033296274" evidence="4">
    <location>
        <begin position="28"/>
        <end position="409"/>
    </location>
</feature>
<evidence type="ECO:0000259" key="5">
    <source>
        <dbReference type="Pfam" id="PF07486"/>
    </source>
</evidence>
<evidence type="ECO:0000313" key="8">
    <source>
        <dbReference type="EMBL" id="RDY29298.1"/>
    </source>
</evidence>
<dbReference type="AlphaFoldDB" id="A0A255I6J3"/>
<evidence type="ECO:0000256" key="1">
    <source>
        <dbReference type="ARBA" id="ARBA00022729"/>
    </source>
</evidence>
<dbReference type="Gene3D" id="1.10.10.2520">
    <property type="entry name" value="Cell wall hydrolase SleB, domain 1"/>
    <property type="match status" value="1"/>
</dbReference>
<reference evidence="7 10" key="2">
    <citation type="submission" date="2018-05" db="EMBL/GenBank/DDBJ databases">
        <title>Genomic Encyclopedia of Type Strains, Phase IV (KMG-IV): sequencing the most valuable type-strain genomes for metagenomic binning, comparative biology and taxonomic classification.</title>
        <authorList>
            <person name="Goeker M."/>
        </authorList>
    </citation>
    <scope>NUCLEOTIDE SEQUENCE [LARGE SCALE GENOMIC DNA]</scope>
    <source>
        <strain evidence="7 10">DSM 28816</strain>
    </source>
</reference>
<evidence type="ECO:0000256" key="4">
    <source>
        <dbReference type="SAM" id="SignalP"/>
    </source>
</evidence>
<feature type="domain" description="Peptidoglycan hydrolase PcsB coiled-coil" evidence="6">
    <location>
        <begin position="109"/>
        <end position="180"/>
    </location>
</feature>
<dbReference type="Proteomes" id="UP000216411">
    <property type="component" value="Unassembled WGS sequence"/>
</dbReference>
<dbReference type="InterPro" id="IPR011105">
    <property type="entry name" value="Cell_wall_hydrolase_SleB"/>
</dbReference>
<evidence type="ECO:0000256" key="2">
    <source>
        <dbReference type="SAM" id="Coils"/>
    </source>
</evidence>
<dbReference type="InterPro" id="IPR042047">
    <property type="entry name" value="SleB_dom1"/>
</dbReference>
<sequence>MNIFKSSFIKTTIAICLSLSLFMPVKASSKSNVTNQISDINEQKKNTESNINDAKNKVGNLESAKTKLETYLDDLNTQLTQMSDKLAELGNQINAKEEEITVTKQELEAAKEKEAKQYDDMKKRIKYMYENGTTQYLEIFFESKSLTDALNRAEYIVQIYDYDQDMLDRYEQTKTEIADKEALMVEEQSQLYSLQDEVEAQQQKVAEIVASTSTKISQYSNEITATEKKAKEYEAKLAEQNNTLENLKKVQAEQKAAAEKAAADKAAKEKAEKEAVTKSEQSTDTTTTSTSTTETISSSGGDLAMLAAIIQCEAGGESTEGKLAVGSVVINRVRSSAYPNTVVGVIYQSGQFTPVASGRFALVLSQGASSSCTSAAQQVLNGYSSGSWLHFKVANPEIDGTVIGNHVFY</sequence>
<dbReference type="Gene3D" id="6.10.250.3150">
    <property type="match status" value="1"/>
</dbReference>
<dbReference type="RefSeq" id="WP_094378940.1">
    <property type="nucleotide sequence ID" value="NZ_NOKA02000069.1"/>
</dbReference>
<evidence type="ECO:0000313" key="7">
    <source>
        <dbReference type="EMBL" id="PXV84731.1"/>
    </source>
</evidence>
<feature type="signal peptide" evidence="4">
    <location>
        <begin position="1"/>
        <end position="27"/>
    </location>
</feature>
<dbReference type="InterPro" id="IPR057309">
    <property type="entry name" value="PcsB_CC"/>
</dbReference>
<dbReference type="EMBL" id="NOKA02000069">
    <property type="protein sequence ID" value="RDY29298.1"/>
    <property type="molecule type" value="Genomic_DNA"/>
</dbReference>
<dbReference type="GO" id="GO:0016787">
    <property type="term" value="F:hydrolase activity"/>
    <property type="evidence" value="ECO:0007669"/>
    <property type="project" value="UniProtKB-KW"/>
</dbReference>
<evidence type="ECO:0000313" key="9">
    <source>
        <dbReference type="Proteomes" id="UP000216411"/>
    </source>
</evidence>
<reference evidence="8 9" key="1">
    <citation type="journal article" date="2017" name="Genome Announc.">
        <title>Draft Genome Sequence of a Sporulating and Motile Strain of Lachnotalea glycerini Isolated from Water in Quebec City, Canada.</title>
        <authorList>
            <person name="Maheux A.F."/>
            <person name="Boudreau D.K."/>
            <person name="Berube E."/>
            <person name="Boissinot M."/>
            <person name="Raymond F."/>
            <person name="Brodeur S."/>
            <person name="Corbeil J."/>
            <person name="Isabel S."/>
            <person name="Omar R.F."/>
            <person name="Bergeron M.G."/>
        </authorList>
    </citation>
    <scope>NUCLEOTIDE SEQUENCE [LARGE SCALE GENOMIC DNA]</scope>
    <source>
        <strain evidence="8 9">CCRI-19302</strain>
    </source>
</reference>
<reference evidence="8" key="3">
    <citation type="submission" date="2018-07" db="EMBL/GenBank/DDBJ databases">
        <authorList>
            <person name="Quirk P.G."/>
            <person name="Krulwich T.A."/>
        </authorList>
    </citation>
    <scope>NUCLEOTIDE SEQUENCE</scope>
    <source>
        <strain evidence="8">CCRI-19302</strain>
    </source>
</reference>
<dbReference type="Proteomes" id="UP000247523">
    <property type="component" value="Unassembled WGS sequence"/>
</dbReference>
<feature type="domain" description="Cell wall hydrolase SleB" evidence="5">
    <location>
        <begin position="316"/>
        <end position="409"/>
    </location>
</feature>
<feature type="region of interest" description="Disordered" evidence="3">
    <location>
        <begin position="261"/>
        <end position="298"/>
    </location>
</feature>
<accession>A0A255I6J3</accession>
<keyword evidence="2" id="KW-0175">Coiled coil</keyword>
<protein>
    <submittedName>
        <fullName evidence="7">Cell wall hydrolase</fullName>
    </submittedName>
</protein>
<dbReference type="Pfam" id="PF24568">
    <property type="entry name" value="CC_PcsB"/>
    <property type="match status" value="1"/>
</dbReference>
<feature type="coiled-coil region" evidence="2">
    <location>
        <begin position="30"/>
        <end position="124"/>
    </location>
</feature>
<keyword evidence="9" id="KW-1185">Reference proteome</keyword>
<proteinExistence type="predicted"/>
<dbReference type="EMBL" id="QICS01000023">
    <property type="protein sequence ID" value="PXV84731.1"/>
    <property type="molecule type" value="Genomic_DNA"/>
</dbReference>
<evidence type="ECO:0000259" key="6">
    <source>
        <dbReference type="Pfam" id="PF24568"/>
    </source>
</evidence>
<dbReference type="OrthoDB" id="9785345at2"/>
<evidence type="ECO:0000313" key="10">
    <source>
        <dbReference type="Proteomes" id="UP000247523"/>
    </source>
</evidence>
<organism evidence="7 10">
    <name type="scientific">Lachnotalea glycerini</name>
    <dbReference type="NCBI Taxonomy" id="1763509"/>
    <lineage>
        <taxon>Bacteria</taxon>
        <taxon>Bacillati</taxon>
        <taxon>Bacillota</taxon>
        <taxon>Clostridia</taxon>
        <taxon>Lachnospirales</taxon>
        <taxon>Lachnospiraceae</taxon>
        <taxon>Lachnotalea</taxon>
    </lineage>
</organism>
<dbReference type="Pfam" id="PF07486">
    <property type="entry name" value="Hydrolase_2"/>
    <property type="match status" value="1"/>
</dbReference>
<keyword evidence="1 4" id="KW-0732">Signal</keyword>
<feature type="compositionally biased region" description="Basic and acidic residues" evidence="3">
    <location>
        <begin position="261"/>
        <end position="277"/>
    </location>
</feature>